<name>A0A498QQ22_9MYCO</name>
<feature type="domain" description="Sulfatase N-terminal" evidence="1">
    <location>
        <begin position="15"/>
        <end position="79"/>
    </location>
</feature>
<dbReference type="Gene3D" id="3.40.720.10">
    <property type="entry name" value="Alkaline Phosphatase, subunit A"/>
    <property type="match status" value="1"/>
</dbReference>
<dbReference type="InterPro" id="IPR000917">
    <property type="entry name" value="Sulfatase_N"/>
</dbReference>
<accession>A0A498QQ22</accession>
<evidence type="ECO:0000259" key="1">
    <source>
        <dbReference type="Pfam" id="PF00884"/>
    </source>
</evidence>
<dbReference type="Proteomes" id="UP000268285">
    <property type="component" value="Unassembled WGS sequence"/>
</dbReference>
<protein>
    <recommendedName>
        <fullName evidence="1">Sulfatase N-terminal domain-containing protein</fullName>
    </recommendedName>
</protein>
<dbReference type="AlphaFoldDB" id="A0A498QQ22"/>
<dbReference type="SUPFAM" id="SSF53649">
    <property type="entry name" value="Alkaline phosphatase-like"/>
    <property type="match status" value="1"/>
</dbReference>
<dbReference type="InterPro" id="IPR017850">
    <property type="entry name" value="Alkaline_phosphatase_core_sf"/>
</dbReference>
<evidence type="ECO:0000313" key="2">
    <source>
        <dbReference type="EMBL" id="VBA49742.1"/>
    </source>
</evidence>
<proteinExistence type="predicted"/>
<gene>
    <name evidence="2" type="ORF">LAUMK142_02158</name>
</gene>
<dbReference type="EMBL" id="UPHU01000001">
    <property type="protein sequence ID" value="VBA49742.1"/>
    <property type="molecule type" value="Genomic_DNA"/>
</dbReference>
<evidence type="ECO:0000313" key="3">
    <source>
        <dbReference type="Proteomes" id="UP000268285"/>
    </source>
</evidence>
<organism evidence="2 3">
    <name type="scientific">Mycobacterium pseudokansasii</name>
    <dbReference type="NCBI Taxonomy" id="2341080"/>
    <lineage>
        <taxon>Bacteria</taxon>
        <taxon>Bacillati</taxon>
        <taxon>Actinomycetota</taxon>
        <taxon>Actinomycetes</taxon>
        <taxon>Mycobacteriales</taxon>
        <taxon>Mycobacteriaceae</taxon>
        <taxon>Mycobacterium</taxon>
    </lineage>
</organism>
<dbReference type="Pfam" id="PF00884">
    <property type="entry name" value="Sulfatase"/>
    <property type="match status" value="1"/>
</dbReference>
<reference evidence="2 3" key="1">
    <citation type="submission" date="2018-09" db="EMBL/GenBank/DDBJ databases">
        <authorList>
            <person name="Tagini F."/>
        </authorList>
    </citation>
    <scope>NUCLEOTIDE SEQUENCE [LARGE SCALE GENOMIC DNA]</scope>
    <source>
        <strain evidence="2 3">MK142</strain>
    </source>
</reference>
<keyword evidence="3" id="KW-1185">Reference proteome</keyword>
<sequence>MLGVPQGSACGDGKPYYFHDDLTDKAVEWLHAVRAQDTDKPWMMYCSTGATHAPHHVAKAWADTYQGAFDDGWDAYRQQTLER</sequence>